<evidence type="ECO:0000256" key="2">
    <source>
        <dbReference type="SAM" id="SignalP"/>
    </source>
</evidence>
<dbReference type="EMBL" id="CP036280">
    <property type="protein sequence ID" value="QDU72994.1"/>
    <property type="molecule type" value="Genomic_DNA"/>
</dbReference>
<dbReference type="InterPro" id="IPR052177">
    <property type="entry name" value="Divisome_Glycosyl_Hydrolase"/>
</dbReference>
<dbReference type="Proteomes" id="UP000320386">
    <property type="component" value="Chromosome"/>
</dbReference>
<keyword evidence="1 2" id="KW-0732">Signal</keyword>
<evidence type="ECO:0000259" key="3">
    <source>
        <dbReference type="Pfam" id="PF02638"/>
    </source>
</evidence>
<feature type="signal peptide" evidence="2">
    <location>
        <begin position="1"/>
        <end position="19"/>
    </location>
</feature>
<dbReference type="InterPro" id="IPR017853">
    <property type="entry name" value="GH"/>
</dbReference>
<evidence type="ECO:0000256" key="1">
    <source>
        <dbReference type="ARBA" id="ARBA00022729"/>
    </source>
</evidence>
<dbReference type="KEGG" id="mcad:Pan265_28720"/>
<dbReference type="Gene3D" id="3.20.20.80">
    <property type="entry name" value="Glycosidases"/>
    <property type="match status" value="1"/>
</dbReference>
<name>A0A518C1B7_9BACT</name>
<protein>
    <recommendedName>
        <fullName evidence="3">Glycosyl hydrolase-like 10 domain-containing protein</fullName>
    </recommendedName>
</protein>
<feature type="domain" description="Glycosyl hydrolase-like 10" evidence="3">
    <location>
        <begin position="24"/>
        <end position="301"/>
    </location>
</feature>
<dbReference type="SUPFAM" id="SSF51445">
    <property type="entry name" value="(Trans)glycosidases"/>
    <property type="match status" value="1"/>
</dbReference>
<dbReference type="InterPro" id="IPR003790">
    <property type="entry name" value="GHL10"/>
</dbReference>
<dbReference type="PANTHER" id="PTHR43405:SF1">
    <property type="entry name" value="GLYCOSYL HYDROLASE DIGH"/>
    <property type="match status" value="1"/>
</dbReference>
<feature type="chain" id="PRO_5021827458" description="Glycosyl hydrolase-like 10 domain-containing protein" evidence="2">
    <location>
        <begin position="20"/>
        <end position="460"/>
    </location>
</feature>
<proteinExistence type="predicted"/>
<accession>A0A518C1B7</accession>
<gene>
    <name evidence="4" type="ORF">Pan265_28720</name>
</gene>
<evidence type="ECO:0000313" key="4">
    <source>
        <dbReference type="EMBL" id="QDU72994.1"/>
    </source>
</evidence>
<dbReference type="AlphaFoldDB" id="A0A518C1B7"/>
<keyword evidence="5" id="KW-1185">Reference proteome</keyword>
<organism evidence="4 5">
    <name type="scientific">Mucisphaera calidilacus</name>
    <dbReference type="NCBI Taxonomy" id="2527982"/>
    <lineage>
        <taxon>Bacteria</taxon>
        <taxon>Pseudomonadati</taxon>
        <taxon>Planctomycetota</taxon>
        <taxon>Phycisphaerae</taxon>
        <taxon>Phycisphaerales</taxon>
        <taxon>Phycisphaeraceae</taxon>
        <taxon>Mucisphaera</taxon>
    </lineage>
</organism>
<dbReference type="Pfam" id="PF02638">
    <property type="entry name" value="GHL10"/>
    <property type="match status" value="1"/>
</dbReference>
<sequence length="460" mass="52997" precursor="true">MSRLLILCLVLIMSPLVRAEAQPEVRGTWMTTTANDAIADPANTAESMKRLRAIGLNTVYVETWKNGYTQFPSRVLLDTVGVDRRPALVKADPSDSDESAASAGRDLLQETLIEAHRNGLIYVAWFEYGFMASYKDTDNHLRRLKPEWLTNTAEGEQVSSQNPFVWMNPLHPEVRDFLMGIMLEAVDKYDLDGVQLDDRIAWPVTMGYDPYTIEQYKLEHDGAAPPADPRDPDWVRWRAEKVGDFAERFYRELKQKRPHLLVSISPAIYPWSLENYACDWKTWSRRGWMDEYLPQIYRFNYETYERDWPAQMDAAGPDRLMDLIAGIRVVGEGPDTTWPEMVQKMNLPRTTGAGGHCHWFSRGVLDVYEQQLTEFYDVANEGHAPHPRLGSHWRPLPVVAEADDQDLRLWRVNVTTPGKYRVIMHDGEAWSVVESRFFYAGEAELEIENAARVELLVDRR</sequence>
<dbReference type="RefSeq" id="WP_236254490.1">
    <property type="nucleotide sequence ID" value="NZ_CP036280.1"/>
</dbReference>
<evidence type="ECO:0000313" key="5">
    <source>
        <dbReference type="Proteomes" id="UP000320386"/>
    </source>
</evidence>
<dbReference type="PANTHER" id="PTHR43405">
    <property type="entry name" value="GLYCOSYL HYDROLASE DIGH"/>
    <property type="match status" value="1"/>
</dbReference>
<reference evidence="4 5" key="1">
    <citation type="submission" date="2019-02" db="EMBL/GenBank/DDBJ databases">
        <title>Deep-cultivation of Planctomycetes and their phenomic and genomic characterization uncovers novel biology.</title>
        <authorList>
            <person name="Wiegand S."/>
            <person name="Jogler M."/>
            <person name="Boedeker C."/>
            <person name="Pinto D."/>
            <person name="Vollmers J."/>
            <person name="Rivas-Marin E."/>
            <person name="Kohn T."/>
            <person name="Peeters S.H."/>
            <person name="Heuer A."/>
            <person name="Rast P."/>
            <person name="Oberbeckmann S."/>
            <person name="Bunk B."/>
            <person name="Jeske O."/>
            <person name="Meyerdierks A."/>
            <person name="Storesund J.E."/>
            <person name="Kallscheuer N."/>
            <person name="Luecker S."/>
            <person name="Lage O.M."/>
            <person name="Pohl T."/>
            <person name="Merkel B.J."/>
            <person name="Hornburger P."/>
            <person name="Mueller R.-W."/>
            <person name="Bruemmer F."/>
            <person name="Labrenz M."/>
            <person name="Spormann A.M."/>
            <person name="Op den Camp H."/>
            <person name="Overmann J."/>
            <person name="Amann R."/>
            <person name="Jetten M.S.M."/>
            <person name="Mascher T."/>
            <person name="Medema M.H."/>
            <person name="Devos D.P."/>
            <person name="Kaster A.-K."/>
            <person name="Ovreas L."/>
            <person name="Rohde M."/>
            <person name="Galperin M.Y."/>
            <person name="Jogler C."/>
        </authorList>
    </citation>
    <scope>NUCLEOTIDE SEQUENCE [LARGE SCALE GENOMIC DNA]</scope>
    <source>
        <strain evidence="4 5">Pan265</strain>
    </source>
</reference>